<dbReference type="EMBL" id="KV429058">
    <property type="protein sequence ID" value="KZT69374.1"/>
    <property type="molecule type" value="Genomic_DNA"/>
</dbReference>
<proteinExistence type="predicted"/>
<protein>
    <submittedName>
        <fullName evidence="1">Uncharacterized protein</fullName>
    </submittedName>
</protein>
<gene>
    <name evidence="1" type="ORF">DAEQUDRAFT_262552</name>
</gene>
<dbReference type="Proteomes" id="UP000076727">
    <property type="component" value="Unassembled WGS sequence"/>
</dbReference>
<organism evidence="1 2">
    <name type="scientific">Daedalea quercina L-15889</name>
    <dbReference type="NCBI Taxonomy" id="1314783"/>
    <lineage>
        <taxon>Eukaryota</taxon>
        <taxon>Fungi</taxon>
        <taxon>Dikarya</taxon>
        <taxon>Basidiomycota</taxon>
        <taxon>Agaricomycotina</taxon>
        <taxon>Agaricomycetes</taxon>
        <taxon>Polyporales</taxon>
        <taxon>Fomitopsis</taxon>
    </lineage>
</organism>
<evidence type="ECO:0000313" key="1">
    <source>
        <dbReference type="EMBL" id="KZT69374.1"/>
    </source>
</evidence>
<reference evidence="1 2" key="1">
    <citation type="journal article" date="2016" name="Mol. Biol. Evol.">
        <title>Comparative Genomics of Early-Diverging Mushroom-Forming Fungi Provides Insights into the Origins of Lignocellulose Decay Capabilities.</title>
        <authorList>
            <person name="Nagy L.G."/>
            <person name="Riley R."/>
            <person name="Tritt A."/>
            <person name="Adam C."/>
            <person name="Daum C."/>
            <person name="Floudas D."/>
            <person name="Sun H."/>
            <person name="Yadav J.S."/>
            <person name="Pangilinan J."/>
            <person name="Larsson K.H."/>
            <person name="Matsuura K."/>
            <person name="Barry K."/>
            <person name="Labutti K."/>
            <person name="Kuo R."/>
            <person name="Ohm R.A."/>
            <person name="Bhattacharya S.S."/>
            <person name="Shirouzu T."/>
            <person name="Yoshinaga Y."/>
            <person name="Martin F.M."/>
            <person name="Grigoriev I.V."/>
            <person name="Hibbett D.S."/>
        </authorList>
    </citation>
    <scope>NUCLEOTIDE SEQUENCE [LARGE SCALE GENOMIC DNA]</scope>
    <source>
        <strain evidence="1 2">L-15889</strain>
    </source>
</reference>
<keyword evidence="2" id="KW-1185">Reference proteome</keyword>
<dbReference type="AlphaFoldDB" id="A0A165QEY3"/>
<name>A0A165QEY3_9APHY</name>
<accession>A0A165QEY3</accession>
<sequence length="95" mass="10748">MSRFLLDLRKRAVAIRNAERSQMMIPTQVTMPMSLAPCARPYASIVRWNMECLAEDPDTPAAFGSMTGITEHIEGEFYGDIELHPVHRETPDEAQ</sequence>
<evidence type="ECO:0000313" key="2">
    <source>
        <dbReference type="Proteomes" id="UP000076727"/>
    </source>
</evidence>